<name>A0ABQ9K1M7_9CUCU</name>
<keyword evidence="3" id="KW-1185">Reference proteome</keyword>
<protein>
    <submittedName>
        <fullName evidence="2">Uncharacterized protein</fullName>
    </submittedName>
</protein>
<evidence type="ECO:0000313" key="3">
    <source>
        <dbReference type="Proteomes" id="UP001162164"/>
    </source>
</evidence>
<evidence type="ECO:0000313" key="2">
    <source>
        <dbReference type="EMBL" id="KAJ8984528.1"/>
    </source>
</evidence>
<feature type="region of interest" description="Disordered" evidence="1">
    <location>
        <begin position="217"/>
        <end position="290"/>
    </location>
</feature>
<feature type="compositionally biased region" description="Acidic residues" evidence="1">
    <location>
        <begin position="229"/>
        <end position="242"/>
    </location>
</feature>
<proteinExistence type="predicted"/>
<accession>A0ABQ9K1M7</accession>
<feature type="compositionally biased region" description="Acidic residues" evidence="1">
    <location>
        <begin position="277"/>
        <end position="288"/>
    </location>
</feature>
<gene>
    <name evidence="2" type="ORF">NQ317_010999</name>
</gene>
<evidence type="ECO:0000256" key="1">
    <source>
        <dbReference type="SAM" id="MobiDB-lite"/>
    </source>
</evidence>
<dbReference type="Proteomes" id="UP001162164">
    <property type="component" value="Unassembled WGS sequence"/>
</dbReference>
<dbReference type="EMBL" id="JAPWTJ010000033">
    <property type="protein sequence ID" value="KAJ8984528.1"/>
    <property type="molecule type" value="Genomic_DNA"/>
</dbReference>
<sequence length="449" mass="51099">MVDDLPHRQARFGFGPLVGLLLANILSKSVVAKFTPSSAFKISYEPIPWTIHESGHNSWYPINEPHDPTLPPIVANSDTSEAQHIHHHHHISPPNQQQIVNINNNGRPPTEIIIDSDYDSTDMTGPDTTENSRLSTIIEENSYFESAKTNLESPRLYDEPVASESNTLRVKRPDETNTTSDLISKKSVKRGASRYNYRKRNNQQKLTRILQHAGIDLKKRTNQRRPVDSYEESTEEYEEYDSYELTTKPYKKKRRTTTTVKSKRTKPKNKKKPLTVIDDDDKQTDEAEPITQIIGIRPRQETTTLETMITNGTTTMTPPIYSSNITGYGYGPSNGNENISFTYGPPHGELQGTYGVPITSYGPPRPVYAHPVNGQYQVPFNNWYNTNEHAGNAVVKKVHDILDFDNYINHKDVIEQLKLKNKNRVRHNNANNQFIIFSKTLEEGGEVEN</sequence>
<comment type="caution">
    <text evidence="2">The sequence shown here is derived from an EMBL/GenBank/DDBJ whole genome shotgun (WGS) entry which is preliminary data.</text>
</comment>
<reference evidence="2" key="1">
    <citation type="journal article" date="2023" name="Insect Mol. Biol.">
        <title>Genome sequencing provides insights into the evolution of gene families encoding plant cell wall-degrading enzymes in longhorned beetles.</title>
        <authorList>
            <person name="Shin N.R."/>
            <person name="Okamura Y."/>
            <person name="Kirsch R."/>
            <person name="Pauchet Y."/>
        </authorList>
    </citation>
    <scope>NUCLEOTIDE SEQUENCE</scope>
    <source>
        <strain evidence="2">MMC_N1</strain>
    </source>
</reference>
<feature type="compositionally biased region" description="Basic residues" evidence="1">
    <location>
        <begin position="249"/>
        <end position="273"/>
    </location>
</feature>
<organism evidence="2 3">
    <name type="scientific">Molorchus minor</name>
    <dbReference type="NCBI Taxonomy" id="1323400"/>
    <lineage>
        <taxon>Eukaryota</taxon>
        <taxon>Metazoa</taxon>
        <taxon>Ecdysozoa</taxon>
        <taxon>Arthropoda</taxon>
        <taxon>Hexapoda</taxon>
        <taxon>Insecta</taxon>
        <taxon>Pterygota</taxon>
        <taxon>Neoptera</taxon>
        <taxon>Endopterygota</taxon>
        <taxon>Coleoptera</taxon>
        <taxon>Polyphaga</taxon>
        <taxon>Cucujiformia</taxon>
        <taxon>Chrysomeloidea</taxon>
        <taxon>Cerambycidae</taxon>
        <taxon>Lamiinae</taxon>
        <taxon>Monochamini</taxon>
        <taxon>Molorchus</taxon>
    </lineage>
</organism>
<feature type="region of interest" description="Disordered" evidence="1">
    <location>
        <begin position="158"/>
        <end position="181"/>
    </location>
</feature>